<proteinExistence type="predicted"/>
<evidence type="ECO:0000256" key="1">
    <source>
        <dbReference type="SAM" id="MobiDB-lite"/>
    </source>
</evidence>
<evidence type="ECO:0000313" key="2">
    <source>
        <dbReference type="EnsemblPlants" id="ORUFI12G06290.1"/>
    </source>
</evidence>
<reference evidence="3" key="1">
    <citation type="submission" date="2013-06" db="EMBL/GenBank/DDBJ databases">
        <authorList>
            <person name="Zhao Q."/>
        </authorList>
    </citation>
    <scope>NUCLEOTIDE SEQUENCE</scope>
    <source>
        <strain evidence="3">cv. W1943</strain>
    </source>
</reference>
<evidence type="ECO:0000313" key="3">
    <source>
        <dbReference type="Proteomes" id="UP000008022"/>
    </source>
</evidence>
<reference evidence="2" key="2">
    <citation type="submission" date="2015-06" db="UniProtKB">
        <authorList>
            <consortium name="EnsemblPlants"/>
        </authorList>
    </citation>
    <scope>IDENTIFICATION</scope>
</reference>
<feature type="compositionally biased region" description="Low complexity" evidence="1">
    <location>
        <begin position="130"/>
        <end position="148"/>
    </location>
</feature>
<dbReference type="AlphaFoldDB" id="A0A0E0REV5"/>
<organism evidence="2 3">
    <name type="scientific">Oryza rufipogon</name>
    <name type="common">Brownbeard rice</name>
    <name type="synonym">Asian wild rice</name>
    <dbReference type="NCBI Taxonomy" id="4529"/>
    <lineage>
        <taxon>Eukaryota</taxon>
        <taxon>Viridiplantae</taxon>
        <taxon>Streptophyta</taxon>
        <taxon>Embryophyta</taxon>
        <taxon>Tracheophyta</taxon>
        <taxon>Spermatophyta</taxon>
        <taxon>Magnoliopsida</taxon>
        <taxon>Liliopsida</taxon>
        <taxon>Poales</taxon>
        <taxon>Poaceae</taxon>
        <taxon>BOP clade</taxon>
        <taxon>Oryzoideae</taxon>
        <taxon>Oryzeae</taxon>
        <taxon>Oryzinae</taxon>
        <taxon>Oryza</taxon>
    </lineage>
</organism>
<feature type="compositionally biased region" description="Low complexity" evidence="1">
    <location>
        <begin position="53"/>
        <end position="71"/>
    </location>
</feature>
<accession>A0A0E0REV5</accession>
<dbReference type="Gramene" id="ORUFI12G06290.1">
    <property type="protein sequence ID" value="ORUFI12G06290.1"/>
    <property type="gene ID" value="ORUFI12G06290"/>
</dbReference>
<protein>
    <submittedName>
        <fullName evidence="2">Uncharacterized protein</fullName>
    </submittedName>
</protein>
<name>A0A0E0REV5_ORYRU</name>
<dbReference type="HOGENOM" id="CLU_1477433_0_0_1"/>
<dbReference type="OMA" id="SLWATRE"/>
<feature type="region of interest" description="Disordered" evidence="1">
    <location>
        <begin position="122"/>
        <end position="155"/>
    </location>
</feature>
<feature type="region of interest" description="Disordered" evidence="1">
    <location>
        <begin position="53"/>
        <end position="78"/>
    </location>
</feature>
<sequence>MRGLPCRSLWATREAKNLYAWGLPRRRRRLPPSSSPLLPPLFSLPPSFSLDLGLPAARASPPHPAPAASVPDQPRRPRQGLAVACQAGGLLLWPDLGRRWVASGSGDLLPAYGAVAASAGGGGVRGTAGPGPFRSRSSASSVGVRWGRAPSGGGDVGCSTELGRWCRQSGSSSRCSPAIVQVM</sequence>
<dbReference type="EnsemblPlants" id="ORUFI12G06290.1">
    <property type="protein sequence ID" value="ORUFI12G06290.1"/>
    <property type="gene ID" value="ORUFI12G06290"/>
</dbReference>
<dbReference type="Proteomes" id="UP000008022">
    <property type="component" value="Unassembled WGS sequence"/>
</dbReference>
<keyword evidence="3" id="KW-1185">Reference proteome</keyword>